<dbReference type="PANTHER" id="PTHR46825">
    <property type="entry name" value="D-ALANYL-D-ALANINE-CARBOXYPEPTIDASE/ENDOPEPTIDASE AMPH"/>
    <property type="match status" value="1"/>
</dbReference>
<dbReference type="PANTHER" id="PTHR46825:SF9">
    <property type="entry name" value="BETA-LACTAMASE-RELATED DOMAIN-CONTAINING PROTEIN"/>
    <property type="match status" value="1"/>
</dbReference>
<evidence type="ECO:0000313" key="3">
    <source>
        <dbReference type="Proteomes" id="UP001203687"/>
    </source>
</evidence>
<proteinExistence type="predicted"/>
<dbReference type="EMBL" id="JALPQF010000039">
    <property type="protein sequence ID" value="MCK8482306.1"/>
    <property type="molecule type" value="Genomic_DNA"/>
</dbReference>
<dbReference type="InterPro" id="IPR012338">
    <property type="entry name" value="Beta-lactam/transpept-like"/>
</dbReference>
<dbReference type="Gene3D" id="3.40.710.10">
    <property type="entry name" value="DD-peptidase/beta-lactamase superfamily"/>
    <property type="match status" value="1"/>
</dbReference>
<sequence>MKNKVAIIIFLTILFSCKENNENKKTFKKDNTAINDTLNKNLKSAFEKGAIIGFSVSVVDDKGLIYENSFGYTDIELSKKYTPNTTQNIASISKTLIGISLLKAQELGKLDLNDPINKYLPFKIINPNYPDKPILIKHLAYHTSSIIDVDEVYSKSYVLKKSEHNDNEGVYDWFSKPKDEISLIEFIENSLTENGKWYVKEIFANTKPGEIREYSNIGAALCAQIIEFATGQDYQSFTKDYIIKPLKMKSSGWSSKDIDTTKRSRLFANKEMLIAEYSLITYADGGFITSNNDLGLFLTELMKGYKGAGTLLNKESYEKLFEKQKFPNVTTGEEFGVFMEFSKEFIKIKDDVIGHNGSDPGVMTAMYFNPKTETGKILLVNTDSDFDDNFWPEVVLIWNSLIKYETELSSGKASR</sequence>
<evidence type="ECO:0000259" key="1">
    <source>
        <dbReference type="Pfam" id="PF00144"/>
    </source>
</evidence>
<evidence type="ECO:0000313" key="2">
    <source>
        <dbReference type="EMBL" id="MCK8482306.1"/>
    </source>
</evidence>
<comment type="caution">
    <text evidence="2">The sequence shown here is derived from an EMBL/GenBank/DDBJ whole genome shotgun (WGS) entry which is preliminary data.</text>
</comment>
<dbReference type="RefSeq" id="WP_248414024.1">
    <property type="nucleotide sequence ID" value="NZ_JALPQF010000039.1"/>
</dbReference>
<dbReference type="SUPFAM" id="SSF56601">
    <property type="entry name" value="beta-lactamase/transpeptidase-like"/>
    <property type="match status" value="1"/>
</dbReference>
<name>A0ABT0HD54_9FLAO</name>
<dbReference type="Proteomes" id="UP001203687">
    <property type="component" value="Unassembled WGS sequence"/>
</dbReference>
<accession>A0ABT0HD54</accession>
<feature type="domain" description="Beta-lactamase-related" evidence="1">
    <location>
        <begin position="40"/>
        <end position="388"/>
    </location>
</feature>
<dbReference type="InterPro" id="IPR001466">
    <property type="entry name" value="Beta-lactam-related"/>
</dbReference>
<dbReference type="PROSITE" id="PS51257">
    <property type="entry name" value="PROKAR_LIPOPROTEIN"/>
    <property type="match status" value="1"/>
</dbReference>
<dbReference type="Pfam" id="PF00144">
    <property type="entry name" value="Beta-lactamase"/>
    <property type="match status" value="1"/>
</dbReference>
<protein>
    <submittedName>
        <fullName evidence="2">Beta-lactamase family protein</fullName>
    </submittedName>
</protein>
<gene>
    <name evidence="2" type="ORF">MUY34_16905</name>
</gene>
<organism evidence="2 3">
    <name type="scientific">Psychroserpens algicola</name>
    <dbReference type="NCBI Taxonomy" id="1719034"/>
    <lineage>
        <taxon>Bacteria</taxon>
        <taxon>Pseudomonadati</taxon>
        <taxon>Bacteroidota</taxon>
        <taxon>Flavobacteriia</taxon>
        <taxon>Flavobacteriales</taxon>
        <taxon>Flavobacteriaceae</taxon>
        <taxon>Psychroserpens</taxon>
    </lineage>
</organism>
<keyword evidence="3" id="KW-1185">Reference proteome</keyword>
<dbReference type="InterPro" id="IPR050491">
    <property type="entry name" value="AmpC-like"/>
</dbReference>
<reference evidence="2" key="1">
    <citation type="submission" date="2022-04" db="EMBL/GenBank/DDBJ databases">
        <authorList>
            <person name="Ren T."/>
        </authorList>
    </citation>
    <scope>NUCLEOTIDE SEQUENCE</scope>
    <source>
        <strain evidence="2">F63249</strain>
    </source>
</reference>